<sequence length="46" mass="5385">MFLLLDILTELLSFKELYAMIHQSIYGKNARASRLFSFLKNTCTEN</sequence>
<name>A0A4Y1Z6K8_9BACL</name>
<dbReference type="EMBL" id="BEXB01000001">
    <property type="protein sequence ID" value="GAY74675.1"/>
    <property type="molecule type" value="Genomic_DNA"/>
</dbReference>
<dbReference type="AlphaFoldDB" id="A0A4Y1Z6K8"/>
<reference evidence="1 2" key="1">
    <citation type="submission" date="2017-11" db="EMBL/GenBank/DDBJ databases">
        <title>Draft Genome Sequence of Sporolactobacillus inulinus NBRC 111894 Isolated from Koso, a Japanese Sugar-Vegetable Fermented Beverage.</title>
        <authorList>
            <person name="Chiou T.Y."/>
            <person name="Oshima K."/>
            <person name="Suda W."/>
            <person name="Hattori M."/>
            <person name="Takahashi T."/>
        </authorList>
    </citation>
    <scope>NUCLEOTIDE SEQUENCE [LARGE SCALE GENOMIC DNA]</scope>
    <source>
        <strain evidence="1 2">NBRC111894</strain>
    </source>
</reference>
<organism evidence="1 2">
    <name type="scientific">Sporolactobacillus inulinus</name>
    <dbReference type="NCBI Taxonomy" id="2078"/>
    <lineage>
        <taxon>Bacteria</taxon>
        <taxon>Bacillati</taxon>
        <taxon>Bacillota</taxon>
        <taxon>Bacilli</taxon>
        <taxon>Bacillales</taxon>
        <taxon>Sporolactobacillaceae</taxon>
        <taxon>Sporolactobacillus</taxon>
    </lineage>
</organism>
<protein>
    <submittedName>
        <fullName evidence="1">Uncharacterized protein</fullName>
    </submittedName>
</protein>
<comment type="caution">
    <text evidence="1">The sequence shown here is derived from an EMBL/GenBank/DDBJ whole genome shotgun (WGS) entry which is preliminary data.</text>
</comment>
<evidence type="ECO:0000313" key="2">
    <source>
        <dbReference type="Proteomes" id="UP000319716"/>
    </source>
</evidence>
<accession>A0A4Y1Z6K8</accession>
<proteinExistence type="predicted"/>
<evidence type="ECO:0000313" key="1">
    <source>
        <dbReference type="EMBL" id="GAY74675.1"/>
    </source>
</evidence>
<gene>
    <name evidence="1" type="ORF">NBRC111894_229</name>
</gene>
<dbReference type="Proteomes" id="UP000319716">
    <property type="component" value="Unassembled WGS sequence"/>
</dbReference>